<accession>A0A1G7J3F0</accession>
<dbReference type="AlphaFoldDB" id="A0A1G7J3F0"/>
<evidence type="ECO:0000256" key="1">
    <source>
        <dbReference type="SAM" id="SignalP"/>
    </source>
</evidence>
<gene>
    <name evidence="2" type="ORF">SAMN04488121_1011087</name>
</gene>
<sequence>MKPVLFILSAAIFCFSCNQARDKGEDTSKYDIITEKSYVVRNVKPVSGDPHVDSLLQRKQELTGYLERHGFVRHVAANDSLLFRRNNRQEVVIELPPPATTEAANLIIAFDPMKNPLFINLKKDTTQVEKYIK</sequence>
<protein>
    <submittedName>
        <fullName evidence="2">Uncharacterized protein</fullName>
    </submittedName>
</protein>
<name>A0A1G7J3F0_CHIFI</name>
<dbReference type="OrthoDB" id="672708at2"/>
<dbReference type="Proteomes" id="UP000199045">
    <property type="component" value="Unassembled WGS sequence"/>
</dbReference>
<dbReference type="STRING" id="104663.SAMN04488121_1011087"/>
<feature type="chain" id="PRO_5011500698" evidence="1">
    <location>
        <begin position="21"/>
        <end position="133"/>
    </location>
</feature>
<reference evidence="2 3" key="1">
    <citation type="submission" date="2016-10" db="EMBL/GenBank/DDBJ databases">
        <authorList>
            <person name="de Groot N.N."/>
        </authorList>
    </citation>
    <scope>NUCLEOTIDE SEQUENCE [LARGE SCALE GENOMIC DNA]</scope>
    <source>
        <strain evidence="2 3">DSM 527</strain>
    </source>
</reference>
<dbReference type="EMBL" id="FNBN01000001">
    <property type="protein sequence ID" value="SDF19405.1"/>
    <property type="molecule type" value="Genomic_DNA"/>
</dbReference>
<evidence type="ECO:0000313" key="2">
    <source>
        <dbReference type="EMBL" id="SDF19405.1"/>
    </source>
</evidence>
<evidence type="ECO:0000313" key="3">
    <source>
        <dbReference type="Proteomes" id="UP000199045"/>
    </source>
</evidence>
<dbReference type="RefSeq" id="WP_089829259.1">
    <property type="nucleotide sequence ID" value="NZ_FNBN01000001.1"/>
</dbReference>
<keyword evidence="1" id="KW-0732">Signal</keyword>
<proteinExistence type="predicted"/>
<feature type="signal peptide" evidence="1">
    <location>
        <begin position="1"/>
        <end position="20"/>
    </location>
</feature>
<organism evidence="2 3">
    <name type="scientific">Chitinophaga filiformis</name>
    <name type="common">Myxococcus filiformis</name>
    <name type="synonym">Flexibacter filiformis</name>
    <dbReference type="NCBI Taxonomy" id="104663"/>
    <lineage>
        <taxon>Bacteria</taxon>
        <taxon>Pseudomonadati</taxon>
        <taxon>Bacteroidota</taxon>
        <taxon>Chitinophagia</taxon>
        <taxon>Chitinophagales</taxon>
        <taxon>Chitinophagaceae</taxon>
        <taxon>Chitinophaga</taxon>
    </lineage>
</organism>